<gene>
    <name evidence="1" type="ORF">COLO4_29140</name>
</gene>
<dbReference type="EMBL" id="AWUE01020244">
    <property type="protein sequence ID" value="OMO69310.1"/>
    <property type="molecule type" value="Genomic_DNA"/>
</dbReference>
<sequence>MGTTKRALIQLWNHNKRALSHKTHQITLAHKMLVMRSMMALYHKLIMK</sequence>
<evidence type="ECO:0000313" key="2">
    <source>
        <dbReference type="Proteomes" id="UP000187203"/>
    </source>
</evidence>
<name>A0A1R3HG47_9ROSI</name>
<proteinExistence type="predicted"/>
<organism evidence="1 2">
    <name type="scientific">Corchorus olitorius</name>
    <dbReference type="NCBI Taxonomy" id="93759"/>
    <lineage>
        <taxon>Eukaryota</taxon>
        <taxon>Viridiplantae</taxon>
        <taxon>Streptophyta</taxon>
        <taxon>Embryophyta</taxon>
        <taxon>Tracheophyta</taxon>
        <taxon>Spermatophyta</taxon>
        <taxon>Magnoliopsida</taxon>
        <taxon>eudicotyledons</taxon>
        <taxon>Gunneridae</taxon>
        <taxon>Pentapetalae</taxon>
        <taxon>rosids</taxon>
        <taxon>malvids</taxon>
        <taxon>Malvales</taxon>
        <taxon>Malvaceae</taxon>
        <taxon>Grewioideae</taxon>
        <taxon>Apeibeae</taxon>
        <taxon>Corchorus</taxon>
    </lineage>
</organism>
<keyword evidence="2" id="KW-1185">Reference proteome</keyword>
<dbReference type="AlphaFoldDB" id="A0A1R3HG47"/>
<accession>A0A1R3HG47</accession>
<protein>
    <submittedName>
        <fullName evidence="1">Uncharacterized protein</fullName>
    </submittedName>
</protein>
<dbReference type="Proteomes" id="UP000187203">
    <property type="component" value="Unassembled WGS sequence"/>
</dbReference>
<comment type="caution">
    <text evidence="1">The sequence shown here is derived from an EMBL/GenBank/DDBJ whole genome shotgun (WGS) entry which is preliminary data.</text>
</comment>
<evidence type="ECO:0000313" key="1">
    <source>
        <dbReference type="EMBL" id="OMO69310.1"/>
    </source>
</evidence>
<reference evidence="2" key="1">
    <citation type="submission" date="2013-09" db="EMBL/GenBank/DDBJ databases">
        <title>Corchorus olitorius genome sequencing.</title>
        <authorList>
            <person name="Alam M."/>
            <person name="Haque M.S."/>
            <person name="Islam M.S."/>
            <person name="Emdad E.M."/>
            <person name="Islam M.M."/>
            <person name="Ahmed B."/>
            <person name="Halim A."/>
            <person name="Hossen Q.M.M."/>
            <person name="Hossain M.Z."/>
            <person name="Ahmed R."/>
            <person name="Khan M.M."/>
            <person name="Islam R."/>
            <person name="Rashid M.M."/>
            <person name="Khan S.A."/>
            <person name="Rahman M.S."/>
            <person name="Alam M."/>
            <person name="Yahiya A.S."/>
            <person name="Khan M.S."/>
            <person name="Azam M.S."/>
            <person name="Haque T."/>
            <person name="Lashkar M.Z.H."/>
            <person name="Akhand A.I."/>
            <person name="Morshed G."/>
            <person name="Roy S."/>
            <person name="Uddin K.S."/>
            <person name="Rabeya T."/>
            <person name="Hossain A.S."/>
            <person name="Chowdhury A."/>
            <person name="Snigdha A.R."/>
            <person name="Mortoza M.S."/>
            <person name="Matin S.A."/>
            <person name="Hoque S.M.E."/>
            <person name="Islam M.K."/>
            <person name="Roy D.K."/>
            <person name="Haider R."/>
            <person name="Moosa M.M."/>
            <person name="Elias S.M."/>
            <person name="Hasan A.M."/>
            <person name="Jahan S."/>
            <person name="Shafiuddin M."/>
            <person name="Mahmood N."/>
            <person name="Shommy N.S."/>
        </authorList>
    </citation>
    <scope>NUCLEOTIDE SEQUENCE [LARGE SCALE GENOMIC DNA]</scope>
    <source>
        <strain evidence="2">cv. O-4</strain>
    </source>
</reference>